<feature type="domain" description="Cyclophilin-like" evidence="1">
    <location>
        <begin position="6"/>
        <end position="111"/>
    </location>
</feature>
<organism evidence="2 3">
    <name type="scientific">Candidatus Ornithospirochaeta stercoripullorum</name>
    <dbReference type="NCBI Taxonomy" id="2840899"/>
    <lineage>
        <taxon>Bacteria</taxon>
        <taxon>Pseudomonadati</taxon>
        <taxon>Spirochaetota</taxon>
        <taxon>Spirochaetia</taxon>
        <taxon>Spirochaetales</taxon>
        <taxon>Spirochaetaceae</taxon>
        <taxon>Spirochaetaceae incertae sedis</taxon>
        <taxon>Candidatus Ornithospirochaeta</taxon>
    </lineage>
</organism>
<dbReference type="Gene3D" id="2.40.100.20">
    <property type="match status" value="1"/>
</dbReference>
<name>A0A9D9E174_9SPIO</name>
<reference evidence="2" key="2">
    <citation type="journal article" date="2021" name="PeerJ">
        <title>Extensive microbial diversity within the chicken gut microbiome revealed by metagenomics and culture.</title>
        <authorList>
            <person name="Gilroy R."/>
            <person name="Ravi A."/>
            <person name="Getino M."/>
            <person name="Pursley I."/>
            <person name="Horton D.L."/>
            <person name="Alikhan N.F."/>
            <person name="Baker D."/>
            <person name="Gharbi K."/>
            <person name="Hall N."/>
            <person name="Watson M."/>
            <person name="Adriaenssens E.M."/>
            <person name="Foster-Nyarko E."/>
            <person name="Jarju S."/>
            <person name="Secka A."/>
            <person name="Antonio M."/>
            <person name="Oren A."/>
            <person name="Chaudhuri R.R."/>
            <person name="La Ragione R."/>
            <person name="Hildebrand F."/>
            <person name="Pallen M.J."/>
        </authorList>
    </citation>
    <scope>NUCLEOTIDE SEQUENCE</scope>
    <source>
        <strain evidence="2">7293</strain>
    </source>
</reference>
<proteinExistence type="predicted"/>
<sequence>MKAKVIINRKEFIAELYDNESARAFFSMLPLSFEMEEMNGNEKCRYLSKKLPVNSEKIEEINAGDIMLLGPSCLTVFYRSSSTGKSYTKLGRITDTEGLAEAAGKWDAEITFEAINE</sequence>
<accession>A0A9D9E174</accession>
<dbReference type="Pfam" id="PF18050">
    <property type="entry name" value="Cyclophil_like2"/>
    <property type="match status" value="1"/>
</dbReference>
<dbReference type="SUPFAM" id="SSF50891">
    <property type="entry name" value="Cyclophilin-like"/>
    <property type="match status" value="1"/>
</dbReference>
<reference evidence="2" key="1">
    <citation type="submission" date="2020-10" db="EMBL/GenBank/DDBJ databases">
        <authorList>
            <person name="Gilroy R."/>
        </authorList>
    </citation>
    <scope>NUCLEOTIDE SEQUENCE</scope>
    <source>
        <strain evidence="2">7293</strain>
    </source>
</reference>
<comment type="caution">
    <text evidence="2">The sequence shown here is derived from an EMBL/GenBank/DDBJ whole genome shotgun (WGS) entry which is preliminary data.</text>
</comment>
<dbReference type="Proteomes" id="UP000823615">
    <property type="component" value="Unassembled WGS sequence"/>
</dbReference>
<evidence type="ECO:0000313" key="3">
    <source>
        <dbReference type="Proteomes" id="UP000823615"/>
    </source>
</evidence>
<protein>
    <recommendedName>
        <fullName evidence="1">Cyclophilin-like domain-containing protein</fullName>
    </recommendedName>
</protein>
<dbReference type="InterPro" id="IPR041183">
    <property type="entry name" value="Cyclophilin-like"/>
</dbReference>
<dbReference type="InterPro" id="IPR029000">
    <property type="entry name" value="Cyclophilin-like_dom_sf"/>
</dbReference>
<gene>
    <name evidence="2" type="ORF">IAA97_03370</name>
</gene>
<dbReference type="EMBL" id="JADIMT010000043">
    <property type="protein sequence ID" value="MBO8436000.1"/>
    <property type="molecule type" value="Genomic_DNA"/>
</dbReference>
<evidence type="ECO:0000313" key="2">
    <source>
        <dbReference type="EMBL" id="MBO8436000.1"/>
    </source>
</evidence>
<dbReference type="AlphaFoldDB" id="A0A9D9E174"/>
<evidence type="ECO:0000259" key="1">
    <source>
        <dbReference type="Pfam" id="PF18050"/>
    </source>
</evidence>